<dbReference type="RefSeq" id="WP_266124218.1">
    <property type="nucleotide sequence ID" value="NZ_JAJHNU010000002.1"/>
</dbReference>
<dbReference type="Pfam" id="PF00144">
    <property type="entry name" value="Beta-lactamase"/>
    <property type="match status" value="1"/>
</dbReference>
<name>A0ABT8EK21_9BURK</name>
<dbReference type="InterPro" id="IPR050789">
    <property type="entry name" value="Diverse_Enzym_Activities"/>
</dbReference>
<dbReference type="Gene3D" id="3.40.710.10">
    <property type="entry name" value="DD-peptidase/beta-lactamase superfamily"/>
    <property type="match status" value="1"/>
</dbReference>
<reference evidence="2" key="1">
    <citation type="submission" date="2021-11" db="EMBL/GenBank/DDBJ databases">
        <title>Draft genome sequence of Alcaligenes endophyticus type strain CCUG 75668T.</title>
        <authorList>
            <person name="Salva-Serra F."/>
            <person name="Duran R.E."/>
            <person name="Seeger M."/>
            <person name="Moore E.R.B."/>
            <person name="Jaen-Luchoro D."/>
        </authorList>
    </citation>
    <scope>NUCLEOTIDE SEQUENCE</scope>
    <source>
        <strain evidence="2">CCUG 75668</strain>
    </source>
</reference>
<dbReference type="SUPFAM" id="SSF56601">
    <property type="entry name" value="beta-lactamase/transpeptidase-like"/>
    <property type="match status" value="1"/>
</dbReference>
<dbReference type="Proteomes" id="UP001168613">
    <property type="component" value="Unassembled WGS sequence"/>
</dbReference>
<evidence type="ECO:0000313" key="3">
    <source>
        <dbReference type="Proteomes" id="UP001168613"/>
    </source>
</evidence>
<keyword evidence="3" id="KW-1185">Reference proteome</keyword>
<comment type="caution">
    <text evidence="2">The sequence shown here is derived from an EMBL/GenBank/DDBJ whole genome shotgun (WGS) entry which is preliminary data.</text>
</comment>
<dbReference type="InterPro" id="IPR001466">
    <property type="entry name" value="Beta-lactam-related"/>
</dbReference>
<dbReference type="PANTHER" id="PTHR43283:SF7">
    <property type="entry name" value="BETA-LACTAMASE-RELATED DOMAIN-CONTAINING PROTEIN"/>
    <property type="match status" value="1"/>
</dbReference>
<proteinExistence type="predicted"/>
<dbReference type="InterPro" id="IPR012338">
    <property type="entry name" value="Beta-lactam/transpept-like"/>
</dbReference>
<gene>
    <name evidence="2" type="ORF">LMS43_09625</name>
</gene>
<dbReference type="PANTHER" id="PTHR43283">
    <property type="entry name" value="BETA-LACTAMASE-RELATED"/>
    <property type="match status" value="1"/>
</dbReference>
<organism evidence="2 3">
    <name type="scientific">Alcaligenes endophyticus</name>
    <dbReference type="NCBI Taxonomy" id="1929088"/>
    <lineage>
        <taxon>Bacteria</taxon>
        <taxon>Pseudomonadati</taxon>
        <taxon>Pseudomonadota</taxon>
        <taxon>Betaproteobacteria</taxon>
        <taxon>Burkholderiales</taxon>
        <taxon>Alcaligenaceae</taxon>
        <taxon>Alcaligenes</taxon>
    </lineage>
</organism>
<protein>
    <submittedName>
        <fullName evidence="2">Beta-lactamase family protein</fullName>
    </submittedName>
</protein>
<evidence type="ECO:0000259" key="1">
    <source>
        <dbReference type="Pfam" id="PF00144"/>
    </source>
</evidence>
<accession>A0ABT8EK21</accession>
<sequence>MRMMHGFPPEPEAQVTTENWRLPPQSRWGFCNMRQLFPTAGLTRSSCPSHLLERPSDLAQVLLLNRVGVERPLDTILREENTNGFIVLHKGKIVMEWYDGFLKSNTLHTVQSISKSIAALVAGILIERKCLSDQANVIDYIPELAHSGFGSAKVRHLLDMTTSLAFNEDLADPNGDSVKFRSATTGTPKREDVKVIGLRKALQQIGHGGGAHGDRFHYVTANTDVLGWVLERASGRPYVELVQELLWDPLGAEHEACLLLDVYAAPRAGGGISMTLRDLARVGEMIRCMGSFNNHQIVPKRWLQDMLANGDKEAWARGPRSGVIKGPYRSNFYLLGAGNEPLLAGIGSYGQWLYVDIARDTVIARFASESVGTDPIRLSDWQRIFYSIACQLDSKVNL</sequence>
<feature type="domain" description="Beta-lactamase-related" evidence="1">
    <location>
        <begin position="85"/>
        <end position="372"/>
    </location>
</feature>
<dbReference type="EMBL" id="JAJHNU010000002">
    <property type="protein sequence ID" value="MDN4121547.1"/>
    <property type="molecule type" value="Genomic_DNA"/>
</dbReference>
<evidence type="ECO:0000313" key="2">
    <source>
        <dbReference type="EMBL" id="MDN4121547.1"/>
    </source>
</evidence>